<organism evidence="10 11">
    <name type="scientific">Melioribacter roseus (strain DSM 23840 / JCM 17771 / VKM B-2668 / P3M-2)</name>
    <dbReference type="NCBI Taxonomy" id="1191523"/>
    <lineage>
        <taxon>Bacteria</taxon>
        <taxon>Pseudomonadati</taxon>
        <taxon>Ignavibacteriota</taxon>
        <taxon>Ignavibacteria</taxon>
        <taxon>Ignavibacteriales</taxon>
        <taxon>Melioribacteraceae</taxon>
        <taxon>Melioribacter</taxon>
    </lineage>
</organism>
<dbReference type="InterPro" id="IPR058533">
    <property type="entry name" value="Cation_efflux_TM"/>
</dbReference>
<dbReference type="InterPro" id="IPR002524">
    <property type="entry name" value="Cation_efflux"/>
</dbReference>
<protein>
    <submittedName>
        <fullName evidence="10">Cation transporter, putative</fullName>
    </submittedName>
</protein>
<dbReference type="Proteomes" id="UP000009011">
    <property type="component" value="Chromosome"/>
</dbReference>
<dbReference type="PANTHER" id="PTHR43840">
    <property type="entry name" value="MITOCHONDRIAL METAL TRANSPORTER 1-RELATED"/>
    <property type="match status" value="1"/>
</dbReference>
<keyword evidence="3" id="KW-0813">Transport</keyword>
<proteinExistence type="inferred from homology"/>
<dbReference type="eggNOG" id="COG0053">
    <property type="taxonomic scope" value="Bacteria"/>
</dbReference>
<evidence type="ECO:0000256" key="7">
    <source>
        <dbReference type="SAM" id="Phobius"/>
    </source>
</evidence>
<dbReference type="Pfam" id="PF01545">
    <property type="entry name" value="Cation_efflux"/>
    <property type="match status" value="1"/>
</dbReference>
<accession>I6Z4F0</accession>
<dbReference type="OrthoDB" id="9806522at2"/>
<evidence type="ECO:0000256" key="3">
    <source>
        <dbReference type="ARBA" id="ARBA00022448"/>
    </source>
</evidence>
<comment type="similarity">
    <text evidence="2">Belongs to the cation diffusion facilitator (CDF) transporter (TC 2.A.4) family.</text>
</comment>
<keyword evidence="11" id="KW-1185">Reference proteome</keyword>
<dbReference type="Gene3D" id="3.30.70.1350">
    <property type="entry name" value="Cation efflux protein, cytoplasmic domain"/>
    <property type="match status" value="1"/>
</dbReference>
<name>I6Z4F0_MELRP</name>
<dbReference type="InterPro" id="IPR027469">
    <property type="entry name" value="Cation_efflux_TMD_sf"/>
</dbReference>
<dbReference type="AlphaFoldDB" id="I6Z4F0"/>
<reference evidence="10 11" key="1">
    <citation type="journal article" date="2013" name="PLoS ONE">
        <title>Genomic analysis of Melioribacter roseus, facultatively anaerobic organotrophic bacterium representing a novel deep lineage within Bacteriodetes/Chlorobi group.</title>
        <authorList>
            <person name="Kadnikov V.V."/>
            <person name="Mardanov A.V."/>
            <person name="Podosokorskaya O.A."/>
            <person name="Gavrilov S.N."/>
            <person name="Kublanov I.V."/>
            <person name="Beletsky A.V."/>
            <person name="Bonch-Osmolovskaya E.A."/>
            <person name="Ravin N.V."/>
        </authorList>
    </citation>
    <scope>NUCLEOTIDE SEQUENCE [LARGE SCALE GENOMIC DNA]</scope>
    <source>
        <strain evidence="11">JCM 17771 / P3M-2</strain>
    </source>
</reference>
<evidence type="ECO:0000259" key="8">
    <source>
        <dbReference type="Pfam" id="PF01545"/>
    </source>
</evidence>
<feature type="transmembrane region" description="Helical" evidence="7">
    <location>
        <begin position="76"/>
        <end position="93"/>
    </location>
</feature>
<dbReference type="GO" id="GO:0016020">
    <property type="term" value="C:membrane"/>
    <property type="evidence" value="ECO:0007669"/>
    <property type="project" value="UniProtKB-SubCell"/>
</dbReference>
<keyword evidence="6 7" id="KW-0472">Membrane</keyword>
<dbReference type="HOGENOM" id="CLU_013430_2_1_10"/>
<dbReference type="InterPro" id="IPR027470">
    <property type="entry name" value="Cation_efflux_CTD"/>
</dbReference>
<dbReference type="KEGG" id="mro:MROS_0768"/>
<feature type="domain" description="Cation efflux protein transmembrane" evidence="8">
    <location>
        <begin position="10"/>
        <end position="201"/>
    </location>
</feature>
<dbReference type="FunFam" id="1.20.1510.10:FF:000006">
    <property type="entry name" value="Divalent cation efflux transporter"/>
    <property type="match status" value="1"/>
</dbReference>
<feature type="domain" description="Cation efflux protein cytoplasmic" evidence="9">
    <location>
        <begin position="207"/>
        <end position="281"/>
    </location>
</feature>
<keyword evidence="4 7" id="KW-0812">Transmembrane</keyword>
<feature type="transmembrane region" description="Helical" evidence="7">
    <location>
        <begin position="113"/>
        <end position="131"/>
    </location>
</feature>
<sequence>MKQLKRATDIALGINIFLFIIKAVVGVLSNSIAVISEALNSFTDILVSIGIKIAVKISKDKPDQKHQFGHNAAQPIAAFILAVFAFVVGINIVEESIKRLIEPRPIDPIPEVYIVLIVTIITKIILSRYQINVSRKYKSPAIKAASVDSINDVLASSIALIGFWGSAYNLEYFDSVAGIMVAMFIFKSGYEVGRENIDYLMGRSAPAEFDSELRKITMEIHGVKGINDLRSHFVGDKYHIEIHIEVDKDIPTSISHDIGNKVRQTLEELDEIQKVFVHVDPV</sequence>
<dbReference type="InterPro" id="IPR036837">
    <property type="entry name" value="Cation_efflux_CTD_sf"/>
</dbReference>
<keyword evidence="5 7" id="KW-1133">Transmembrane helix</keyword>
<evidence type="ECO:0000256" key="5">
    <source>
        <dbReference type="ARBA" id="ARBA00022989"/>
    </source>
</evidence>
<feature type="transmembrane region" description="Helical" evidence="7">
    <location>
        <begin position="12"/>
        <end position="32"/>
    </location>
</feature>
<evidence type="ECO:0000313" key="11">
    <source>
        <dbReference type="Proteomes" id="UP000009011"/>
    </source>
</evidence>
<comment type="subcellular location">
    <subcellularLocation>
        <location evidence="1">Membrane</location>
        <topology evidence="1">Multi-pass membrane protein</topology>
    </subcellularLocation>
</comment>
<dbReference type="SUPFAM" id="SSF161111">
    <property type="entry name" value="Cation efflux protein transmembrane domain-like"/>
    <property type="match status" value="1"/>
</dbReference>
<dbReference type="InterPro" id="IPR050291">
    <property type="entry name" value="CDF_Transporter"/>
</dbReference>
<evidence type="ECO:0000256" key="2">
    <source>
        <dbReference type="ARBA" id="ARBA00008114"/>
    </source>
</evidence>
<dbReference type="Pfam" id="PF16916">
    <property type="entry name" value="ZT_dimer"/>
    <property type="match status" value="1"/>
</dbReference>
<evidence type="ECO:0000256" key="1">
    <source>
        <dbReference type="ARBA" id="ARBA00004141"/>
    </source>
</evidence>
<gene>
    <name evidence="10" type="ordered locus">MROS_0768</name>
</gene>
<dbReference type="PANTHER" id="PTHR43840:SF13">
    <property type="entry name" value="CATION EFFLUX PROTEIN CYTOPLASMIC DOMAIN-CONTAINING PROTEIN"/>
    <property type="match status" value="1"/>
</dbReference>
<evidence type="ECO:0000256" key="6">
    <source>
        <dbReference type="ARBA" id="ARBA00023136"/>
    </source>
</evidence>
<dbReference type="SUPFAM" id="SSF160240">
    <property type="entry name" value="Cation efflux protein cytoplasmic domain-like"/>
    <property type="match status" value="1"/>
</dbReference>
<dbReference type="NCBIfam" id="TIGR01297">
    <property type="entry name" value="CDF"/>
    <property type="match status" value="1"/>
</dbReference>
<dbReference type="RefSeq" id="WP_014855446.1">
    <property type="nucleotide sequence ID" value="NC_018178.1"/>
</dbReference>
<evidence type="ECO:0000313" key="10">
    <source>
        <dbReference type="EMBL" id="AFN74010.1"/>
    </source>
</evidence>
<dbReference type="Gene3D" id="1.20.1510.10">
    <property type="entry name" value="Cation efflux protein transmembrane domain"/>
    <property type="match status" value="1"/>
</dbReference>
<evidence type="ECO:0000259" key="9">
    <source>
        <dbReference type="Pfam" id="PF16916"/>
    </source>
</evidence>
<dbReference type="GO" id="GO:0008324">
    <property type="term" value="F:monoatomic cation transmembrane transporter activity"/>
    <property type="evidence" value="ECO:0007669"/>
    <property type="project" value="InterPro"/>
</dbReference>
<dbReference type="STRING" id="1191523.MROS_0768"/>
<evidence type="ECO:0000256" key="4">
    <source>
        <dbReference type="ARBA" id="ARBA00022692"/>
    </source>
</evidence>
<dbReference type="EMBL" id="CP003557">
    <property type="protein sequence ID" value="AFN74010.1"/>
    <property type="molecule type" value="Genomic_DNA"/>
</dbReference>